<comment type="similarity">
    <text evidence="1">Belongs to the 'phage' integrase family.</text>
</comment>
<comment type="caution">
    <text evidence="4">The sequence shown here is derived from an EMBL/GenBank/DDBJ whole genome shotgun (WGS) entry which is preliminary data.</text>
</comment>
<accession>A0A4R3VM13</accession>
<protein>
    <submittedName>
        <fullName evidence="4">Uncharacterized protein DUF4102</fullName>
    </submittedName>
</protein>
<name>A0A4R3VM13_9GAMM</name>
<dbReference type="GO" id="GO:0015074">
    <property type="term" value="P:DNA integration"/>
    <property type="evidence" value="ECO:0007669"/>
    <property type="project" value="UniProtKB-KW"/>
</dbReference>
<evidence type="ECO:0000256" key="2">
    <source>
        <dbReference type="ARBA" id="ARBA00022908"/>
    </source>
</evidence>
<keyword evidence="5" id="KW-1185">Reference proteome</keyword>
<evidence type="ECO:0000313" key="5">
    <source>
        <dbReference type="Proteomes" id="UP000295433"/>
    </source>
</evidence>
<evidence type="ECO:0000259" key="3">
    <source>
        <dbReference type="Pfam" id="PF13356"/>
    </source>
</evidence>
<dbReference type="PANTHER" id="PTHR30629">
    <property type="entry name" value="PROPHAGE INTEGRASE"/>
    <property type="match status" value="1"/>
</dbReference>
<evidence type="ECO:0000313" key="4">
    <source>
        <dbReference type="EMBL" id="TCV07585.1"/>
    </source>
</evidence>
<proteinExistence type="inferred from homology"/>
<organism evidence="4 5">
    <name type="scientific">Samsonia erythrinae</name>
    <dbReference type="NCBI Taxonomy" id="160434"/>
    <lineage>
        <taxon>Bacteria</taxon>
        <taxon>Pseudomonadati</taxon>
        <taxon>Pseudomonadota</taxon>
        <taxon>Gammaproteobacteria</taxon>
        <taxon>Enterobacterales</taxon>
        <taxon>Pectobacteriaceae</taxon>
        <taxon>Samsonia</taxon>
    </lineage>
</organism>
<dbReference type="PANTHER" id="PTHR30629:SF9">
    <property type="entry name" value="PROTEIN INTB-RELATED"/>
    <property type="match status" value="1"/>
</dbReference>
<dbReference type="EMBL" id="SMBY01000002">
    <property type="protein sequence ID" value="TCV07585.1"/>
    <property type="molecule type" value="Genomic_DNA"/>
</dbReference>
<sequence>MALTDVVARTAKPMIKPISLRTRAHSLYLLVSPNGSKSWYLNYRFEGKESRIAFGAYPPISLAKAREQRDEIQLPLLKGRHPAGKRKEVPEHLVPLSRQAFVLLEEMKPSREQINGSYRRSPTNSSVYPRRISARSFSPVITQQQGHCSTVLRFYLWPSRRAMRSSLIISNSVTPTNTMVSAEPSAMLPRSVRLKIVTGSVVQPGG</sequence>
<gene>
    <name evidence="4" type="ORF">EDC54_102142</name>
</gene>
<dbReference type="InterPro" id="IPR038488">
    <property type="entry name" value="Integrase_DNA-bd_sf"/>
</dbReference>
<feature type="domain" description="Integrase DNA-binding" evidence="3">
    <location>
        <begin position="3"/>
        <end position="88"/>
    </location>
</feature>
<reference evidence="4 5" key="1">
    <citation type="submission" date="2019-03" db="EMBL/GenBank/DDBJ databases">
        <title>Genomic Encyclopedia of Type Strains, Phase IV (KMG-IV): sequencing the most valuable type-strain genomes for metagenomic binning, comparative biology and taxonomic classification.</title>
        <authorList>
            <person name="Goeker M."/>
        </authorList>
    </citation>
    <scope>NUCLEOTIDE SEQUENCE [LARGE SCALE GENOMIC DNA]</scope>
    <source>
        <strain evidence="4 5">DSM 16730</strain>
    </source>
</reference>
<dbReference type="AlphaFoldDB" id="A0A4R3VM13"/>
<dbReference type="InterPro" id="IPR025166">
    <property type="entry name" value="Integrase_DNA_bind_dom"/>
</dbReference>
<dbReference type="InterPro" id="IPR050808">
    <property type="entry name" value="Phage_Integrase"/>
</dbReference>
<keyword evidence="2" id="KW-0229">DNA integration</keyword>
<dbReference type="Gene3D" id="3.30.160.390">
    <property type="entry name" value="Integrase, DNA-binding domain"/>
    <property type="match status" value="1"/>
</dbReference>
<dbReference type="Pfam" id="PF13356">
    <property type="entry name" value="Arm-DNA-bind_3"/>
    <property type="match status" value="1"/>
</dbReference>
<dbReference type="Proteomes" id="UP000295433">
    <property type="component" value="Unassembled WGS sequence"/>
</dbReference>
<evidence type="ECO:0000256" key="1">
    <source>
        <dbReference type="ARBA" id="ARBA00008857"/>
    </source>
</evidence>